<keyword evidence="3" id="KW-1185">Reference proteome</keyword>
<evidence type="ECO:0000313" key="3">
    <source>
        <dbReference type="Proteomes" id="UP001056012"/>
    </source>
</evidence>
<dbReference type="OrthoDB" id="411372at2759"/>
<feature type="region of interest" description="Disordered" evidence="1">
    <location>
        <begin position="1"/>
        <end position="24"/>
    </location>
</feature>
<proteinExistence type="predicted"/>
<feature type="compositionally biased region" description="Polar residues" evidence="1">
    <location>
        <begin position="95"/>
        <end position="107"/>
    </location>
</feature>
<feature type="compositionally biased region" description="Polar residues" evidence="1">
    <location>
        <begin position="135"/>
        <end position="150"/>
    </location>
</feature>
<accession>A0A9Q9DTG3</accession>
<evidence type="ECO:0000313" key="2">
    <source>
        <dbReference type="EMBL" id="USP77754.1"/>
    </source>
</evidence>
<dbReference type="AlphaFoldDB" id="A0A9Q9DTG3"/>
<sequence length="166" mass="18506">MSFDRMTPPPHQKRPRKPHLDTPQRARFFEAIDARGQATKRSVFRDFNISVATGYKLLHDRDKYGALADSRGKLRQAKQRESGSRGSGRPKKVSNAEQQIRTQQTPHQTRDSSHMSPVHVKHPSPSHLSHDSHSATPNGQARYPSSSRTCATELGPVRPGNTQPAG</sequence>
<dbReference type="EMBL" id="CP089276">
    <property type="protein sequence ID" value="USP77754.1"/>
    <property type="molecule type" value="Genomic_DNA"/>
</dbReference>
<name>A0A9Q9DTG3_CURCL</name>
<feature type="region of interest" description="Disordered" evidence="1">
    <location>
        <begin position="59"/>
        <end position="166"/>
    </location>
</feature>
<evidence type="ECO:0000256" key="1">
    <source>
        <dbReference type="SAM" id="MobiDB-lite"/>
    </source>
</evidence>
<reference evidence="2" key="1">
    <citation type="submission" date="2021-12" db="EMBL/GenBank/DDBJ databases">
        <title>Curvularia clavata genome.</title>
        <authorList>
            <person name="Cao Y."/>
        </authorList>
    </citation>
    <scope>NUCLEOTIDE SEQUENCE</scope>
    <source>
        <strain evidence="2">Yc1106</strain>
    </source>
</reference>
<protein>
    <submittedName>
        <fullName evidence="2">Uncharacterized protein</fullName>
    </submittedName>
</protein>
<dbReference type="VEuPathDB" id="FungiDB:yc1106_05028"/>
<gene>
    <name evidence="2" type="ORF">yc1106_05028</name>
</gene>
<dbReference type="Proteomes" id="UP001056012">
    <property type="component" value="Chromosome 3"/>
</dbReference>
<organism evidence="2 3">
    <name type="scientific">Curvularia clavata</name>
    <dbReference type="NCBI Taxonomy" id="95742"/>
    <lineage>
        <taxon>Eukaryota</taxon>
        <taxon>Fungi</taxon>
        <taxon>Dikarya</taxon>
        <taxon>Ascomycota</taxon>
        <taxon>Pezizomycotina</taxon>
        <taxon>Dothideomycetes</taxon>
        <taxon>Pleosporomycetidae</taxon>
        <taxon>Pleosporales</taxon>
        <taxon>Pleosporineae</taxon>
        <taxon>Pleosporaceae</taxon>
        <taxon>Curvularia</taxon>
    </lineage>
</organism>